<dbReference type="Proteomes" id="UP000188298">
    <property type="component" value="Chromosome"/>
</dbReference>
<evidence type="ECO:0000313" key="2">
    <source>
        <dbReference type="Proteomes" id="UP000188298"/>
    </source>
</evidence>
<reference evidence="1 2" key="1">
    <citation type="submission" date="2017-02" db="EMBL/GenBank/DDBJ databases">
        <title>Whole genome sequencing of Helicobacter bilis strain AAQJH.</title>
        <authorList>
            <person name="Conlan S."/>
            <person name="Thomas P.J."/>
            <person name="Mullikin J."/>
            <person name="Palmore T.N."/>
            <person name="Frank K.M."/>
            <person name="Segre J.A."/>
        </authorList>
    </citation>
    <scope>NUCLEOTIDE SEQUENCE [LARGE SCALE GENOMIC DNA]</scope>
    <source>
        <strain evidence="1 2">AAQJH</strain>
    </source>
</reference>
<organism evidence="1 2">
    <name type="scientific">Helicobacter bilis</name>
    <dbReference type="NCBI Taxonomy" id="37372"/>
    <lineage>
        <taxon>Bacteria</taxon>
        <taxon>Pseudomonadati</taxon>
        <taxon>Campylobacterota</taxon>
        <taxon>Epsilonproteobacteria</taxon>
        <taxon>Campylobacterales</taxon>
        <taxon>Helicobacteraceae</taxon>
        <taxon>Helicobacter</taxon>
    </lineage>
</organism>
<proteinExistence type="predicted"/>
<protein>
    <submittedName>
        <fullName evidence="1">Uncharacterized protein</fullName>
    </submittedName>
</protein>
<accession>A0A1Q2LIK2</accession>
<gene>
    <name evidence="1" type="ORF">XJ32_08820</name>
</gene>
<evidence type="ECO:0000313" key="1">
    <source>
        <dbReference type="EMBL" id="AQQ60175.1"/>
    </source>
</evidence>
<dbReference type="AlphaFoldDB" id="A0A1Q2LIK2"/>
<sequence>MCCICVLDSIFCRKIFNTLSRASNFNPLYIIKICIITFLLQNSFSQNKFSVNHHFSLHKIFLFDKNQFVAMLSNLRKNLSSYLKEI</sequence>
<name>A0A1Q2LIK2_9HELI</name>
<dbReference type="EMBL" id="CP019645">
    <property type="protein sequence ID" value="AQQ60175.1"/>
    <property type="molecule type" value="Genomic_DNA"/>
</dbReference>
<dbReference type="KEGG" id="hbl:XJ32_08820"/>